<feature type="region of interest" description="Disordered" evidence="1">
    <location>
        <begin position="240"/>
        <end position="268"/>
    </location>
</feature>
<reference evidence="2" key="1">
    <citation type="submission" date="2021-01" db="EMBL/GenBank/DDBJ databases">
        <authorList>
            <consortium name="Genoscope - CEA"/>
            <person name="William W."/>
        </authorList>
    </citation>
    <scope>NUCLEOTIDE SEQUENCE</scope>
</reference>
<dbReference type="AlphaFoldDB" id="A0A8S1LHY3"/>
<dbReference type="Proteomes" id="UP000692954">
    <property type="component" value="Unassembled WGS sequence"/>
</dbReference>
<sequence>MNIFDIQSQTSYYNSQTNQRFRKRTYKLERLYKVYSFQRANSKFKPSSSLCEKIQVIPDDKALNQSCQCYDCGGKIKKRLLRKQVKNHIHKFIKVKYLELNQSSKNLEGSILRSSKNPSIHTPINTSKGRTKFKPINHLLQMVHVKSMLSKLANSQPIQQLSQKFLQLNPQTVSENTQKIQVQEISEQKDIQSPLIGQRLKTEPNIVQQNQRFSIDTKKFYYPRISRIISIGAPSPLLNQSQRIEKKPINKPVPLTSRHKSPSRYTSPYINKRRALSQKIQCPYQKKSEYKLKDLLKRRN</sequence>
<proteinExistence type="predicted"/>
<comment type="caution">
    <text evidence="2">The sequence shown here is derived from an EMBL/GenBank/DDBJ whole genome shotgun (WGS) entry which is preliminary data.</text>
</comment>
<accession>A0A8S1LHY3</accession>
<dbReference type="OrthoDB" id="305668at2759"/>
<keyword evidence="3" id="KW-1185">Reference proteome</keyword>
<gene>
    <name evidence="2" type="ORF">PSON_ATCC_30995.1.T0200308</name>
</gene>
<organism evidence="2 3">
    <name type="scientific">Paramecium sonneborni</name>
    <dbReference type="NCBI Taxonomy" id="65129"/>
    <lineage>
        <taxon>Eukaryota</taxon>
        <taxon>Sar</taxon>
        <taxon>Alveolata</taxon>
        <taxon>Ciliophora</taxon>
        <taxon>Intramacronucleata</taxon>
        <taxon>Oligohymenophorea</taxon>
        <taxon>Peniculida</taxon>
        <taxon>Parameciidae</taxon>
        <taxon>Paramecium</taxon>
    </lineage>
</organism>
<dbReference type="EMBL" id="CAJJDN010000020">
    <property type="protein sequence ID" value="CAD8065602.1"/>
    <property type="molecule type" value="Genomic_DNA"/>
</dbReference>
<name>A0A8S1LHY3_9CILI</name>
<evidence type="ECO:0000313" key="3">
    <source>
        <dbReference type="Proteomes" id="UP000692954"/>
    </source>
</evidence>
<protein>
    <submittedName>
        <fullName evidence="2">Uncharacterized protein</fullName>
    </submittedName>
</protein>
<evidence type="ECO:0000313" key="2">
    <source>
        <dbReference type="EMBL" id="CAD8065602.1"/>
    </source>
</evidence>
<evidence type="ECO:0000256" key="1">
    <source>
        <dbReference type="SAM" id="MobiDB-lite"/>
    </source>
</evidence>